<keyword evidence="1" id="KW-0812">Transmembrane</keyword>
<keyword evidence="1" id="KW-1133">Transmembrane helix</keyword>
<dbReference type="EMBL" id="JBFOLJ010000010">
    <property type="protein sequence ID" value="KAL2503302.1"/>
    <property type="molecule type" value="Genomic_DNA"/>
</dbReference>
<dbReference type="Proteomes" id="UP001604277">
    <property type="component" value="Unassembled WGS sequence"/>
</dbReference>
<accession>A0ABD1SUH1</accession>
<dbReference type="PANTHER" id="PTHR35420:SF1">
    <property type="entry name" value="OS09G0480532 PROTEIN"/>
    <property type="match status" value="1"/>
</dbReference>
<organism evidence="2 3">
    <name type="scientific">Forsythia ovata</name>
    <dbReference type="NCBI Taxonomy" id="205694"/>
    <lineage>
        <taxon>Eukaryota</taxon>
        <taxon>Viridiplantae</taxon>
        <taxon>Streptophyta</taxon>
        <taxon>Embryophyta</taxon>
        <taxon>Tracheophyta</taxon>
        <taxon>Spermatophyta</taxon>
        <taxon>Magnoliopsida</taxon>
        <taxon>eudicotyledons</taxon>
        <taxon>Gunneridae</taxon>
        <taxon>Pentapetalae</taxon>
        <taxon>asterids</taxon>
        <taxon>lamiids</taxon>
        <taxon>Lamiales</taxon>
        <taxon>Oleaceae</taxon>
        <taxon>Forsythieae</taxon>
        <taxon>Forsythia</taxon>
    </lineage>
</organism>
<comment type="caution">
    <text evidence="2">The sequence shown here is derived from an EMBL/GenBank/DDBJ whole genome shotgun (WGS) entry which is preliminary data.</text>
</comment>
<dbReference type="AlphaFoldDB" id="A0ABD1SUH1"/>
<evidence type="ECO:0000313" key="3">
    <source>
        <dbReference type="Proteomes" id="UP001604277"/>
    </source>
</evidence>
<reference evidence="3" key="1">
    <citation type="submission" date="2024-07" db="EMBL/GenBank/DDBJ databases">
        <title>Two chromosome-level genome assemblies of Korean endemic species Abeliophyllum distichum and Forsythia ovata (Oleaceae).</title>
        <authorList>
            <person name="Jang H."/>
        </authorList>
    </citation>
    <scope>NUCLEOTIDE SEQUENCE [LARGE SCALE GENOMIC DNA]</scope>
</reference>
<dbReference type="PANTHER" id="PTHR35420">
    <property type="entry name" value="OS02G0198500 PROTEIN"/>
    <property type="match status" value="1"/>
</dbReference>
<evidence type="ECO:0000256" key="1">
    <source>
        <dbReference type="SAM" id="Phobius"/>
    </source>
</evidence>
<keyword evidence="1" id="KW-0472">Membrane</keyword>
<protein>
    <submittedName>
        <fullName evidence="2">Uncharacterized protein</fullName>
    </submittedName>
</protein>
<sequence>MVRHFVVANGGNAVSEGGLFYGGLGFMFMLGMIVMSLSIISMIILGCADGAHDSKKKKKRRGGGDADCANCGEACVGCAGCGGGDGGGGCGGGGCGGGGGGCGGGGGAS</sequence>
<gene>
    <name evidence="2" type="ORF">Fot_37150</name>
</gene>
<evidence type="ECO:0000313" key="2">
    <source>
        <dbReference type="EMBL" id="KAL2503302.1"/>
    </source>
</evidence>
<keyword evidence="3" id="KW-1185">Reference proteome</keyword>
<proteinExistence type="predicted"/>
<feature type="transmembrane region" description="Helical" evidence="1">
    <location>
        <begin position="20"/>
        <end position="51"/>
    </location>
</feature>
<name>A0ABD1SUH1_9LAMI</name>